<accession>A0ABS4QHG6</accession>
<reference evidence="1 2" key="1">
    <citation type="submission" date="2021-03" db="EMBL/GenBank/DDBJ databases">
        <title>Sequencing the genomes of 1000 actinobacteria strains.</title>
        <authorList>
            <person name="Klenk H.-P."/>
        </authorList>
    </citation>
    <scope>NUCLEOTIDE SEQUENCE [LARGE SCALE GENOMIC DNA]</scope>
    <source>
        <strain evidence="1 2">DSM 45516</strain>
    </source>
</reference>
<name>A0ABS4QHG6_9NOCA</name>
<protein>
    <submittedName>
        <fullName evidence="1">Uncharacterized protein</fullName>
    </submittedName>
</protein>
<proteinExistence type="predicted"/>
<gene>
    <name evidence="1" type="ORF">BJ987_004033</name>
</gene>
<organism evidence="1 2">
    <name type="scientific">Nocardia goodfellowii</name>
    <dbReference type="NCBI Taxonomy" id="882446"/>
    <lineage>
        <taxon>Bacteria</taxon>
        <taxon>Bacillati</taxon>
        <taxon>Actinomycetota</taxon>
        <taxon>Actinomycetes</taxon>
        <taxon>Mycobacteriales</taxon>
        <taxon>Nocardiaceae</taxon>
        <taxon>Nocardia</taxon>
    </lineage>
</organism>
<evidence type="ECO:0000313" key="2">
    <source>
        <dbReference type="Proteomes" id="UP001519325"/>
    </source>
</evidence>
<sequence>MDARQDFDKDRPTVALAGTWAVRYAKPDDLVHLTIRPTSGAPNSTSAVGVRLSALPGLAPEELLSQHAQARFKLIRDTGAIAFEGHVGAGQGGGEFVFQPSTGFTAAMRSVGYGSFSVADLFRLAIHNIGMAFLRELSALGHQGVPVDDLLEMRIHGVSPALIQELQTLGYRNSITVEQLILMRIHGVTPEFIRALHDLGYDGISVDDLLEMRIHGVSPALIQELQTLGYQNSTTPEQLTIMRIHGVTPQFIRGVRDRGHDGVPVDDLLEMRMHGIGAYR</sequence>
<dbReference type="Proteomes" id="UP001519325">
    <property type="component" value="Unassembled WGS sequence"/>
</dbReference>
<dbReference type="EMBL" id="JAGGMR010000001">
    <property type="protein sequence ID" value="MBP2191132.1"/>
    <property type="molecule type" value="Genomic_DNA"/>
</dbReference>
<comment type="caution">
    <text evidence="1">The sequence shown here is derived from an EMBL/GenBank/DDBJ whole genome shotgun (WGS) entry which is preliminary data.</text>
</comment>
<dbReference type="RefSeq" id="WP_209892274.1">
    <property type="nucleotide sequence ID" value="NZ_JAGGMR010000001.1"/>
</dbReference>
<evidence type="ECO:0000313" key="1">
    <source>
        <dbReference type="EMBL" id="MBP2191132.1"/>
    </source>
</evidence>
<keyword evidence="2" id="KW-1185">Reference proteome</keyword>